<sequence length="78" mass="9334">MDAPNLQSSPFTPFQIEMLELISRVKSEEEMKDIRRLLGQYFAKQAEDAMDRLWDEGKINDTVIEEWKNEHMRTPYNQ</sequence>
<gene>
    <name evidence="1" type="ORF">SAMN05216463_1543</name>
</gene>
<proteinExistence type="predicted"/>
<dbReference type="OrthoDB" id="9802731at2"/>
<evidence type="ECO:0000313" key="2">
    <source>
        <dbReference type="Proteomes" id="UP000184130"/>
    </source>
</evidence>
<accession>A0A1M6ZDL0</accession>
<evidence type="ECO:0000313" key="1">
    <source>
        <dbReference type="EMBL" id="SHL28581.1"/>
    </source>
</evidence>
<reference evidence="1 2" key="1">
    <citation type="submission" date="2016-11" db="EMBL/GenBank/DDBJ databases">
        <authorList>
            <person name="Jaros S."/>
            <person name="Januszkiewicz K."/>
            <person name="Wedrychowicz H."/>
        </authorList>
    </citation>
    <scope>NUCLEOTIDE SEQUENCE [LARGE SCALE GENOMIC DNA]</scope>
    <source>
        <strain evidence="1 2">KHT3</strain>
    </source>
</reference>
<name>A0A1M6ZDL0_XYLRU</name>
<dbReference type="EMBL" id="FRBD01000054">
    <property type="protein sequence ID" value="SHL28581.1"/>
    <property type="molecule type" value="Genomic_DNA"/>
</dbReference>
<dbReference type="AlphaFoldDB" id="A0A1M6ZDL0"/>
<dbReference type="RefSeq" id="WP_028903529.1">
    <property type="nucleotide sequence ID" value="NZ_FRBD01000054.1"/>
</dbReference>
<dbReference type="Proteomes" id="UP000184130">
    <property type="component" value="Unassembled WGS sequence"/>
</dbReference>
<organism evidence="1 2">
    <name type="scientific">Xylanibacter ruminicola</name>
    <name type="common">Prevotella ruminicola</name>
    <dbReference type="NCBI Taxonomy" id="839"/>
    <lineage>
        <taxon>Bacteria</taxon>
        <taxon>Pseudomonadati</taxon>
        <taxon>Bacteroidota</taxon>
        <taxon>Bacteroidia</taxon>
        <taxon>Bacteroidales</taxon>
        <taxon>Prevotellaceae</taxon>
        <taxon>Xylanibacter</taxon>
    </lineage>
</organism>
<protein>
    <submittedName>
        <fullName evidence="1">Uncharacterized protein</fullName>
    </submittedName>
</protein>